<dbReference type="RefSeq" id="WP_248865020.1">
    <property type="nucleotide sequence ID" value="NZ_CP086322.1"/>
</dbReference>
<evidence type="ECO:0000256" key="2">
    <source>
        <dbReference type="SAM" id="Phobius"/>
    </source>
</evidence>
<keyword evidence="2" id="KW-1133">Transmembrane helix</keyword>
<feature type="transmembrane region" description="Helical" evidence="2">
    <location>
        <begin position="111"/>
        <end position="130"/>
    </location>
</feature>
<accession>A0ABY4MCQ8</accession>
<proteinExistence type="predicted"/>
<protein>
    <submittedName>
        <fullName evidence="3">Uncharacterized protein</fullName>
    </submittedName>
</protein>
<dbReference type="EMBL" id="CP086322">
    <property type="protein sequence ID" value="UQA94141.1"/>
    <property type="molecule type" value="Genomic_DNA"/>
</dbReference>
<reference evidence="3" key="1">
    <citation type="submission" date="2021-10" db="EMBL/GenBank/DDBJ databases">
        <title>Streptomyces nigrumlapis sp.nov.,an antimicrobial producing actinobacterium isolated from Black Gobi rocks.</title>
        <authorList>
            <person name="Wen Y."/>
            <person name="Zhang W."/>
            <person name="Liu X.G."/>
        </authorList>
    </citation>
    <scope>NUCLEOTIDE SEQUENCE</scope>
    <source>
        <strain evidence="3">ST13-2-2</strain>
    </source>
</reference>
<feature type="transmembrane region" description="Helical" evidence="2">
    <location>
        <begin position="69"/>
        <end position="90"/>
    </location>
</feature>
<evidence type="ECO:0000313" key="3">
    <source>
        <dbReference type="EMBL" id="UQA94141.1"/>
    </source>
</evidence>
<feature type="compositionally biased region" description="Basic residues" evidence="1">
    <location>
        <begin position="16"/>
        <end position="29"/>
    </location>
</feature>
<evidence type="ECO:0000313" key="4">
    <source>
        <dbReference type="Proteomes" id="UP000830115"/>
    </source>
</evidence>
<name>A0ABY4MCQ8_9ACTN</name>
<dbReference type="Proteomes" id="UP000830115">
    <property type="component" value="Chromosome"/>
</dbReference>
<organism evidence="3 4">
    <name type="scientific">Streptomyces halobius</name>
    <dbReference type="NCBI Taxonomy" id="2879846"/>
    <lineage>
        <taxon>Bacteria</taxon>
        <taxon>Bacillati</taxon>
        <taxon>Actinomycetota</taxon>
        <taxon>Actinomycetes</taxon>
        <taxon>Kitasatosporales</taxon>
        <taxon>Streptomycetaceae</taxon>
        <taxon>Streptomyces</taxon>
    </lineage>
</organism>
<keyword evidence="2" id="KW-0812">Transmembrane</keyword>
<keyword evidence="2" id="KW-0472">Membrane</keyword>
<gene>
    <name evidence="3" type="ORF">K9S39_21705</name>
</gene>
<feature type="region of interest" description="Disordered" evidence="1">
    <location>
        <begin position="1"/>
        <end position="36"/>
    </location>
</feature>
<sequence length="146" mass="15276">MTAPALSRPPGIRTPRPGRRKPGRRTRHPLHAEARSGPARWSALAVSLILLVPLTVTSASWQGSWGQTQLQLHTMAVMLGGPLAAAAGCWQGGRERRSRMAELRAAGARGPLAQFLAAALPVVLGVLVGTGTPPCRDGDPGETPAE</sequence>
<evidence type="ECO:0000256" key="1">
    <source>
        <dbReference type="SAM" id="MobiDB-lite"/>
    </source>
</evidence>
<keyword evidence="4" id="KW-1185">Reference proteome</keyword>